<reference evidence="2 3" key="1">
    <citation type="submission" date="2018-10" db="EMBL/GenBank/DDBJ databases">
        <title>Sequencing the genomes of 1000 actinobacteria strains.</title>
        <authorList>
            <person name="Klenk H.-P."/>
        </authorList>
    </citation>
    <scope>NUCLEOTIDE SEQUENCE [LARGE SCALE GENOMIC DNA]</scope>
    <source>
        <strain evidence="2 3">DSM 43911</strain>
    </source>
</reference>
<dbReference type="EMBL" id="RBXR01000001">
    <property type="protein sequence ID" value="RKT71280.1"/>
    <property type="molecule type" value="Genomic_DNA"/>
</dbReference>
<keyword evidence="1" id="KW-1133">Transmembrane helix</keyword>
<dbReference type="RefSeq" id="WP_121223625.1">
    <property type="nucleotide sequence ID" value="NZ_JBIUBA010000001.1"/>
</dbReference>
<dbReference type="Proteomes" id="UP000272729">
    <property type="component" value="Unassembled WGS sequence"/>
</dbReference>
<keyword evidence="1" id="KW-0812">Transmembrane</keyword>
<feature type="transmembrane region" description="Helical" evidence="1">
    <location>
        <begin position="12"/>
        <end position="32"/>
    </location>
</feature>
<evidence type="ECO:0000256" key="1">
    <source>
        <dbReference type="SAM" id="Phobius"/>
    </source>
</evidence>
<keyword evidence="3" id="KW-1185">Reference proteome</keyword>
<keyword evidence="1" id="KW-0472">Membrane</keyword>
<protein>
    <submittedName>
        <fullName evidence="2">Uncharacterized protein</fullName>
    </submittedName>
</protein>
<organism evidence="2 3">
    <name type="scientific">Saccharothrix variisporea</name>
    <dbReference type="NCBI Taxonomy" id="543527"/>
    <lineage>
        <taxon>Bacteria</taxon>
        <taxon>Bacillati</taxon>
        <taxon>Actinomycetota</taxon>
        <taxon>Actinomycetes</taxon>
        <taxon>Pseudonocardiales</taxon>
        <taxon>Pseudonocardiaceae</taxon>
        <taxon>Saccharothrix</taxon>
    </lineage>
</organism>
<proteinExistence type="predicted"/>
<comment type="caution">
    <text evidence="2">The sequence shown here is derived from an EMBL/GenBank/DDBJ whole genome shotgun (WGS) entry which is preliminary data.</text>
</comment>
<dbReference type="AlphaFoldDB" id="A0A495XAI5"/>
<name>A0A495XAI5_9PSEU</name>
<sequence length="73" mass="7346">MSTVSAAKPTSTGWVRFVAWAVVCLGAAGLVALVSSPLVGVAAGLAVAVLGAAVNALTRASRTMDRIFTEELD</sequence>
<evidence type="ECO:0000313" key="3">
    <source>
        <dbReference type="Proteomes" id="UP000272729"/>
    </source>
</evidence>
<gene>
    <name evidence="2" type="ORF">DFJ66_4563</name>
</gene>
<evidence type="ECO:0000313" key="2">
    <source>
        <dbReference type="EMBL" id="RKT71280.1"/>
    </source>
</evidence>
<accession>A0A495XAI5</accession>
<feature type="transmembrane region" description="Helical" evidence="1">
    <location>
        <begin position="38"/>
        <end position="57"/>
    </location>
</feature>